<dbReference type="InterPro" id="IPR029044">
    <property type="entry name" value="Nucleotide-diphossugar_trans"/>
</dbReference>
<evidence type="ECO:0000259" key="1">
    <source>
        <dbReference type="Pfam" id="PF00535"/>
    </source>
</evidence>
<dbReference type="Gene3D" id="3.90.550.10">
    <property type="entry name" value="Spore Coat Polysaccharide Biosynthesis Protein SpsA, Chain A"/>
    <property type="match status" value="1"/>
</dbReference>
<proteinExistence type="predicted"/>
<keyword evidence="3" id="KW-1185">Reference proteome</keyword>
<dbReference type="EMBL" id="JBHSKX010000002">
    <property type="protein sequence ID" value="MFC5368242.1"/>
    <property type="molecule type" value="Genomic_DNA"/>
</dbReference>
<sequence>MPLVSALIPTYDRAEFVAGAVESALAQTHPDVEVVVCDDGSTDETSEVLAQFAADDRVRVVHHETNRGVAAANNTAAAAATGDFYCILGDDDRWHPEKVERQLARFADAPDDCGLVYTGGVLASDERVTREYTPNQRGDVYPDILRRFDLHPHSSHMLRREAFESIGGFDESMPRGVDWEFTIRLAREWTVEYVDDCLTRRTFHEGNLSESPDQSFVHRLIWERHGDEIRQHPGIERGFRQDFDRMLLLRALKDGEWSRATRYGLRALRRQQDRRALLMFGLGVAGPLGYRVAAPLRRTAVDRATAFDYPDWATVAAIAPESASEPEYAAAN</sequence>
<feature type="domain" description="Glycosyltransferase 2-like" evidence="1">
    <location>
        <begin position="5"/>
        <end position="165"/>
    </location>
</feature>
<gene>
    <name evidence="2" type="ORF">ACFPJ5_15030</name>
</gene>
<evidence type="ECO:0000313" key="3">
    <source>
        <dbReference type="Proteomes" id="UP001596201"/>
    </source>
</evidence>
<comment type="caution">
    <text evidence="2">The sequence shown here is derived from an EMBL/GenBank/DDBJ whole genome shotgun (WGS) entry which is preliminary data.</text>
</comment>
<dbReference type="AlphaFoldDB" id="A0ABD5REL3"/>
<organism evidence="2 3">
    <name type="scientific">Salinirubrum litoreum</name>
    <dbReference type="NCBI Taxonomy" id="1126234"/>
    <lineage>
        <taxon>Archaea</taxon>
        <taxon>Methanobacteriati</taxon>
        <taxon>Methanobacteriota</taxon>
        <taxon>Stenosarchaea group</taxon>
        <taxon>Halobacteria</taxon>
        <taxon>Halobacteriales</taxon>
        <taxon>Haloferacaceae</taxon>
        <taxon>Salinirubrum</taxon>
    </lineage>
</organism>
<accession>A0ABD5REL3</accession>
<dbReference type="Proteomes" id="UP001596201">
    <property type="component" value="Unassembled WGS sequence"/>
</dbReference>
<dbReference type="RefSeq" id="WP_227230494.1">
    <property type="nucleotide sequence ID" value="NZ_JAJCVJ010000002.1"/>
</dbReference>
<dbReference type="Pfam" id="PF00535">
    <property type="entry name" value="Glycos_transf_2"/>
    <property type="match status" value="1"/>
</dbReference>
<dbReference type="CDD" id="cd00761">
    <property type="entry name" value="Glyco_tranf_GTA_type"/>
    <property type="match status" value="1"/>
</dbReference>
<dbReference type="PANTHER" id="PTHR43685:SF2">
    <property type="entry name" value="GLYCOSYLTRANSFERASE 2-LIKE DOMAIN-CONTAINING PROTEIN"/>
    <property type="match status" value="1"/>
</dbReference>
<dbReference type="PANTHER" id="PTHR43685">
    <property type="entry name" value="GLYCOSYLTRANSFERASE"/>
    <property type="match status" value="1"/>
</dbReference>
<dbReference type="SUPFAM" id="SSF53448">
    <property type="entry name" value="Nucleotide-diphospho-sugar transferases"/>
    <property type="match status" value="1"/>
</dbReference>
<reference evidence="2 3" key="1">
    <citation type="journal article" date="2019" name="Int. J. Syst. Evol. Microbiol.">
        <title>The Global Catalogue of Microorganisms (GCM) 10K type strain sequencing project: providing services to taxonomists for standard genome sequencing and annotation.</title>
        <authorList>
            <consortium name="The Broad Institute Genomics Platform"/>
            <consortium name="The Broad Institute Genome Sequencing Center for Infectious Disease"/>
            <person name="Wu L."/>
            <person name="Ma J."/>
        </authorList>
    </citation>
    <scope>NUCLEOTIDE SEQUENCE [LARGE SCALE GENOMIC DNA]</scope>
    <source>
        <strain evidence="2 3">CGMCC 1.12237</strain>
    </source>
</reference>
<dbReference type="InterPro" id="IPR050834">
    <property type="entry name" value="Glycosyltransf_2"/>
</dbReference>
<evidence type="ECO:0000313" key="2">
    <source>
        <dbReference type="EMBL" id="MFC5368242.1"/>
    </source>
</evidence>
<protein>
    <submittedName>
        <fullName evidence="2">Glycosyltransferase family 2 protein</fullName>
    </submittedName>
</protein>
<name>A0ABD5REL3_9EURY</name>
<dbReference type="InterPro" id="IPR001173">
    <property type="entry name" value="Glyco_trans_2-like"/>
</dbReference>